<organism evidence="2 3">
    <name type="scientific">Cylindrospermopsis raciborskii CENA303</name>
    <dbReference type="NCBI Taxonomy" id="1170769"/>
    <lineage>
        <taxon>Bacteria</taxon>
        <taxon>Bacillati</taxon>
        <taxon>Cyanobacteriota</taxon>
        <taxon>Cyanophyceae</taxon>
        <taxon>Nostocales</taxon>
        <taxon>Aphanizomenonaceae</taxon>
        <taxon>Cylindrospermopsis</taxon>
    </lineage>
</organism>
<dbReference type="InterPro" id="IPR018891">
    <property type="entry name" value="AIPR_C"/>
</dbReference>
<reference evidence="3" key="1">
    <citation type="submission" date="2017-04" db="EMBL/GenBank/DDBJ databases">
        <authorList>
            <person name="Abreu V.A."/>
            <person name="Popin R.V."/>
            <person name="Rigonato J."/>
            <person name="Andreote A.P."/>
            <person name="Schaker P.C."/>
            <person name="Hoff-Risseti C."/>
            <person name="Alvarenga D.O."/>
            <person name="Varani A.M."/>
            <person name="Fiore M.F."/>
        </authorList>
    </citation>
    <scope>NUCLEOTIDE SEQUENCE [LARGE SCALE GENOMIC DNA]</scope>
    <source>
        <strain evidence="3">CENA303</strain>
    </source>
</reference>
<gene>
    <name evidence="2" type="ORF">B7O87_06020</name>
</gene>
<name>A0A1X4G952_9CYAN</name>
<protein>
    <submittedName>
        <fullName evidence="2">Abortive phage resistance protein</fullName>
    </submittedName>
</protein>
<dbReference type="Proteomes" id="UP000192997">
    <property type="component" value="Unassembled WGS sequence"/>
</dbReference>
<feature type="domain" description="Abortive phage infection protein C-terminal" evidence="1">
    <location>
        <begin position="238"/>
        <end position="528"/>
    </location>
</feature>
<evidence type="ECO:0000313" key="2">
    <source>
        <dbReference type="EMBL" id="OSO93013.1"/>
    </source>
</evidence>
<dbReference type="AlphaFoldDB" id="A0A1X4G952"/>
<proteinExistence type="predicted"/>
<dbReference type="EMBL" id="NBYN01000029">
    <property type="protein sequence ID" value="OSO93013.1"/>
    <property type="molecule type" value="Genomic_DNA"/>
</dbReference>
<accession>A0A1X4G952</accession>
<evidence type="ECO:0000313" key="3">
    <source>
        <dbReference type="Proteomes" id="UP000192997"/>
    </source>
</evidence>
<dbReference type="RefSeq" id="WP_009343432.1">
    <property type="nucleotide sequence ID" value="NZ_NBYN01000029.1"/>
</dbReference>
<evidence type="ECO:0000259" key="1">
    <source>
        <dbReference type="Pfam" id="PF10592"/>
    </source>
</evidence>
<dbReference type="Pfam" id="PF10592">
    <property type="entry name" value="AIPR"/>
    <property type="match status" value="1"/>
</dbReference>
<comment type="caution">
    <text evidence="2">The sequence shown here is derived from an EMBL/GenBank/DDBJ whole genome shotgun (WGS) entry which is preliminary data.</text>
</comment>
<sequence>MNIEVSIIDQRLVSVVDAICHQARKELGITDQIKLKSLSFVYLCVKTILDLDHEIAFDCLTEGGGDFGVDAIHISEEHDGEFTVSLFQGKYKDSLEGNANFPETGIVALINAISVLFNPNAKIEYLNARLLAKVEEVRGLIRDGYIPQIRALACNNGLKWNQSAQEAIDRKNWKQVTWEHVDPERLIKILQAPRPVDDYLQLNGKALVEDMNFSRVLVGRIAVTEIATLMERHGERLLDRNIRRYLGLQGNRVNADIAHTLNSEDNNNFYFYNNGVTLICDKFSYNALQDRDYKVKVENLQIINGGQTCVTIFRTLTADQLRLFGRNPDVYVLIRLYQLPSENEDLVKKITYATNSQNPVDLRDLRANDEQQQKLEIDLQQLGFSYRRKRSDSTIKSTDITATVAAGAVLAVWREKPHQAKFFAREHFGKLYDDIFAPDLNGTQVVIAVLLYRIAENRCRQPDPNDPEFVRYASFFIAMQMGKGLLNKMKIKLDELNHRHFDRVHRLIQEQEEELVTTAIQDIEYALNSLYGGNAVSLQQLSATFRRGDLLKFL</sequence>